<dbReference type="Proteomes" id="UP000009168">
    <property type="component" value="Unassembled WGS sequence"/>
</dbReference>
<dbReference type="STRING" id="312017.I7MM39"/>
<dbReference type="GeneID" id="7823417"/>
<evidence type="ECO:0000313" key="3">
    <source>
        <dbReference type="EMBL" id="EAS03909.2"/>
    </source>
</evidence>
<sequence length="1453" mass="169018">MKSPVDDYDVDLDKLAKLEKMIIRVDTDIHKMQLDNDKTKIVETLKKTHDIYSLILGELHFQLTEMKLESFGSIIQKIFLGENTLLNSLLKVKTNLEYNPKKMIEDLDQLGNRARRRNSSTQVAEAKKDEQFIQQANETVLQSKKKVKDRFKQTTDFEIPKVFADKGTDTALDREDAKNLNNVLKKNEELDEIRKEFDESSKEIENFLKNKNLINFNDERSKAESSLKHMLKDLSQKKRKAEQIEREGQSLLQFDPYQQMQNKAKQNANAALIFGTPPGHILRDGKLIAITSQEIQTDKDPNLEKIAKMTQEMQTKQAKFTELEKKVKEIQKDADIYKEQCKKLNDKISELNGLAKKKEEDQKKEKKEREKLIVMDEKGKERFRSIVEENYRLKLKLKELVEEIKLLEKENKGALEKFKQFIMNSNLTDEQKRMLIGKVEELFTLDLSKRLNIRELEHLSKIDNDMLKDPLIRAIIGDPVAMVKKIKQDEKDKQKLRASPNYDPDFDPNLLEDGQRIITRKVKKKIRRLNSKGQWVEEEIEVEEECVVDKNGNIIRSREKPKEGFSMDPSMQNFINKHGGLAIGGAKFNLPQKPNKPLAKNGQPIKEGEWFVDQNGNRVKMTRNAKGEEEYEIQEEYIDEFGNKQIRNKKMIISKDKDGNEIITEEYIDPKTGKKITVQKKVFRDKDGNEVIEEITTDANGNKITKRTKVLRDKDGNEIIEEEIIDEFGNKIIVRKKKMKDANGNDIWVTETINADGSKTIVTEKIGKNGERIIIEEKIDKNGKKTITEKKITIGKDGKPIIEETIIDEKGNRIVKTIKQDVDAFGNVITTEEAVDENGNKIIKKTKMIIDKDGNQVKVEEIIDANGNKITKYTKQIVDKDGNIITVEETVDEYGNKITKKIKRMFDKDGNEIIEEEIIDANGNRIIIRTKKNKDGSVEEERYNPETGERIIVKKRIDANGREIIEETRIDKNGKSVTTTKVISTDKFGNKIIEESYIDPETGQRVTVRKKVTKDKNGNDVVEETIIDENGRVKTVKKRVFKDKDGRDVIEEEITDADGKKYKIRTKVYKDADGNEIIEEERIDEFGNRVIVRRKKDKDGREIVEEIRIDANGNKTVIHKIINKDGTIEETIIDSKGNITKTKRKQGTEDKEIQVNSIFGANSVVSTQDLQRILVNLGCTEEDAKMIVDAIMNYIHKGTPFILGENMDDYAKLKNAQNKHNDNLKDLKEQRKREMEEIRKKREEERVAKLKEIQAQKDARKRKQEEENDEDLDVIDDKMNEDEQAEALFKKLKNQKSMMGELLRNIRNQLGLNGDQEITLEQFKEYMEKYKQVHSKCGENCPHLKRFYAKLGFIQNKYKRKFLKMKDTKINAFQGKNSSKEKLPKIMSNCKSNQKYFIFYKCFSFQISQGIIRQWEIIFFIFLQKYSDELIEYCLQKLKQLVISYQQHVYKWK</sequence>
<evidence type="ECO:0000313" key="4">
    <source>
        <dbReference type="Proteomes" id="UP000009168"/>
    </source>
</evidence>
<accession>I7MM39</accession>
<reference evidence="4" key="1">
    <citation type="journal article" date="2006" name="PLoS Biol.">
        <title>Macronuclear genome sequence of the ciliate Tetrahymena thermophila, a model eukaryote.</title>
        <authorList>
            <person name="Eisen J.A."/>
            <person name="Coyne R.S."/>
            <person name="Wu M."/>
            <person name="Wu D."/>
            <person name="Thiagarajan M."/>
            <person name="Wortman J.R."/>
            <person name="Badger J.H."/>
            <person name="Ren Q."/>
            <person name="Amedeo P."/>
            <person name="Jones K.M."/>
            <person name="Tallon L.J."/>
            <person name="Delcher A.L."/>
            <person name="Salzberg S.L."/>
            <person name="Silva J.C."/>
            <person name="Haas B.J."/>
            <person name="Majoros W.H."/>
            <person name="Farzad M."/>
            <person name="Carlton J.M."/>
            <person name="Smith R.K. Jr."/>
            <person name="Garg J."/>
            <person name="Pearlman R.E."/>
            <person name="Karrer K.M."/>
            <person name="Sun L."/>
            <person name="Manning G."/>
            <person name="Elde N.C."/>
            <person name="Turkewitz A.P."/>
            <person name="Asai D.J."/>
            <person name="Wilkes D.E."/>
            <person name="Wang Y."/>
            <person name="Cai H."/>
            <person name="Collins K."/>
            <person name="Stewart B.A."/>
            <person name="Lee S.R."/>
            <person name="Wilamowska K."/>
            <person name="Weinberg Z."/>
            <person name="Ruzzo W.L."/>
            <person name="Wloga D."/>
            <person name="Gaertig J."/>
            <person name="Frankel J."/>
            <person name="Tsao C.-C."/>
            <person name="Gorovsky M.A."/>
            <person name="Keeling P.J."/>
            <person name="Waller R.F."/>
            <person name="Patron N.J."/>
            <person name="Cherry J.M."/>
            <person name="Stover N.A."/>
            <person name="Krieger C.J."/>
            <person name="del Toro C."/>
            <person name="Ryder H.F."/>
            <person name="Williamson S.C."/>
            <person name="Barbeau R.A."/>
            <person name="Hamilton E.P."/>
            <person name="Orias E."/>
        </authorList>
    </citation>
    <scope>NUCLEOTIDE SEQUENCE [LARGE SCALE GENOMIC DNA]</scope>
    <source>
        <strain evidence="4">SB210</strain>
    </source>
</reference>
<dbReference type="Gene3D" id="2.180.10.10">
    <property type="entry name" value="RHS repeat-associated core"/>
    <property type="match status" value="1"/>
</dbReference>
<dbReference type="EMBL" id="GG662464">
    <property type="protein sequence ID" value="EAS03909.2"/>
    <property type="molecule type" value="Genomic_DNA"/>
</dbReference>
<keyword evidence="1" id="KW-0175">Coiled coil</keyword>
<dbReference type="OrthoDB" id="299077at2759"/>
<name>I7MM39_TETTS</name>
<proteinExistence type="predicted"/>
<dbReference type="RefSeq" id="XP_001024154.2">
    <property type="nucleotide sequence ID" value="XM_001024154.3"/>
</dbReference>
<feature type="coiled-coil region" evidence="1">
    <location>
        <begin position="183"/>
        <end position="247"/>
    </location>
</feature>
<feature type="coiled-coil region" evidence="1">
    <location>
        <begin position="306"/>
        <end position="417"/>
    </location>
</feature>
<dbReference type="InParanoid" id="I7MM39"/>
<feature type="region of interest" description="Disordered" evidence="2">
    <location>
        <begin position="1254"/>
        <end position="1274"/>
    </location>
</feature>
<protein>
    <submittedName>
        <fullName evidence="3">Phage head-tail family protein, putative</fullName>
    </submittedName>
</protein>
<keyword evidence="4" id="KW-1185">Reference proteome</keyword>
<dbReference type="eggNOG" id="ENOG502SI3K">
    <property type="taxonomic scope" value="Eukaryota"/>
</dbReference>
<organism evidence="3 4">
    <name type="scientific">Tetrahymena thermophila (strain SB210)</name>
    <dbReference type="NCBI Taxonomy" id="312017"/>
    <lineage>
        <taxon>Eukaryota</taxon>
        <taxon>Sar</taxon>
        <taxon>Alveolata</taxon>
        <taxon>Ciliophora</taxon>
        <taxon>Intramacronucleata</taxon>
        <taxon>Oligohymenophorea</taxon>
        <taxon>Hymenostomatida</taxon>
        <taxon>Tetrahymenina</taxon>
        <taxon>Tetrahymenidae</taxon>
        <taxon>Tetrahymena</taxon>
    </lineage>
</organism>
<evidence type="ECO:0000256" key="2">
    <source>
        <dbReference type="SAM" id="MobiDB-lite"/>
    </source>
</evidence>
<gene>
    <name evidence="3" type="ORF">TTHERM_00455480</name>
</gene>
<evidence type="ECO:0000256" key="1">
    <source>
        <dbReference type="SAM" id="Coils"/>
    </source>
</evidence>
<dbReference type="KEGG" id="tet:TTHERM_00455480"/>